<reference evidence="1 2" key="1">
    <citation type="journal article" date="2021" name="BMC Genomics">
        <title>Datura genome reveals duplications of psychoactive alkaloid biosynthetic genes and high mutation rate following tissue culture.</title>
        <authorList>
            <person name="Rajewski A."/>
            <person name="Carter-House D."/>
            <person name="Stajich J."/>
            <person name="Litt A."/>
        </authorList>
    </citation>
    <scope>NUCLEOTIDE SEQUENCE [LARGE SCALE GENOMIC DNA]</scope>
    <source>
        <strain evidence="1">AR-01</strain>
    </source>
</reference>
<accession>A0ABS8SAU0</accession>
<name>A0ABS8SAU0_DATST</name>
<comment type="caution">
    <text evidence="1">The sequence shown here is derived from an EMBL/GenBank/DDBJ whole genome shotgun (WGS) entry which is preliminary data.</text>
</comment>
<sequence length="126" mass="14316">MGKRLQLSNIFALKKRIALVSCLLIFWYTYCPSSAIRKQQAPVSSPSSGYPCGDMFLGLILTEYLEHYKFPELTKLKKFVLNVEAWKDVSVLGCAYAMRAAPHLKEFELKVSIKFDLIFLSSGSRN</sequence>
<protein>
    <submittedName>
        <fullName evidence="1">Uncharacterized protein</fullName>
    </submittedName>
</protein>
<evidence type="ECO:0000313" key="2">
    <source>
        <dbReference type="Proteomes" id="UP000823775"/>
    </source>
</evidence>
<dbReference type="Proteomes" id="UP000823775">
    <property type="component" value="Unassembled WGS sequence"/>
</dbReference>
<keyword evidence="2" id="KW-1185">Reference proteome</keyword>
<proteinExistence type="predicted"/>
<evidence type="ECO:0000313" key="1">
    <source>
        <dbReference type="EMBL" id="MCD7455947.1"/>
    </source>
</evidence>
<gene>
    <name evidence="1" type="ORF">HAX54_030234</name>
</gene>
<organism evidence="1 2">
    <name type="scientific">Datura stramonium</name>
    <name type="common">Jimsonweed</name>
    <name type="synonym">Common thornapple</name>
    <dbReference type="NCBI Taxonomy" id="4076"/>
    <lineage>
        <taxon>Eukaryota</taxon>
        <taxon>Viridiplantae</taxon>
        <taxon>Streptophyta</taxon>
        <taxon>Embryophyta</taxon>
        <taxon>Tracheophyta</taxon>
        <taxon>Spermatophyta</taxon>
        <taxon>Magnoliopsida</taxon>
        <taxon>eudicotyledons</taxon>
        <taxon>Gunneridae</taxon>
        <taxon>Pentapetalae</taxon>
        <taxon>asterids</taxon>
        <taxon>lamiids</taxon>
        <taxon>Solanales</taxon>
        <taxon>Solanaceae</taxon>
        <taxon>Solanoideae</taxon>
        <taxon>Datureae</taxon>
        <taxon>Datura</taxon>
    </lineage>
</organism>
<dbReference type="EMBL" id="JACEIK010000378">
    <property type="protein sequence ID" value="MCD7455947.1"/>
    <property type="molecule type" value="Genomic_DNA"/>
</dbReference>